<organism evidence="2 3">
    <name type="scientific">Aphanomyces euteiches</name>
    <dbReference type="NCBI Taxonomy" id="100861"/>
    <lineage>
        <taxon>Eukaryota</taxon>
        <taxon>Sar</taxon>
        <taxon>Stramenopiles</taxon>
        <taxon>Oomycota</taxon>
        <taxon>Saprolegniomycetes</taxon>
        <taxon>Saprolegniales</taxon>
        <taxon>Verrucalvaceae</taxon>
        <taxon>Aphanomyces</taxon>
    </lineage>
</organism>
<evidence type="ECO:0000313" key="2">
    <source>
        <dbReference type="EMBL" id="KAF0727453.1"/>
    </source>
</evidence>
<dbReference type="VEuPathDB" id="FungiDB:AeMF1_021637"/>
<evidence type="ECO:0000313" key="3">
    <source>
        <dbReference type="Proteomes" id="UP000481153"/>
    </source>
</evidence>
<sequence length="176" mass="20807">MLRSQFPDDVRIEKPLTRLRDLRMELAKKRKSRVFEYVINTLSNGNGVNSRPKNIKETTESPSKSVKALYRWETRQSAWLRTQRDVNYVALKEPGHYSTKNPVENTLEIEGSFEFQIIMTQEEWRWHQQQRRRVVAESKHLERTKKAGDASSHSERSLQSSTPYIDPIKVEKSVYR</sequence>
<dbReference type="EMBL" id="VJMJ01000194">
    <property type="protein sequence ID" value="KAF0727453.1"/>
    <property type="molecule type" value="Genomic_DNA"/>
</dbReference>
<reference evidence="2 3" key="1">
    <citation type="submission" date="2019-07" db="EMBL/GenBank/DDBJ databases">
        <title>Genomics analysis of Aphanomyces spp. identifies a new class of oomycete effector associated with host adaptation.</title>
        <authorList>
            <person name="Gaulin E."/>
        </authorList>
    </citation>
    <scope>NUCLEOTIDE SEQUENCE [LARGE SCALE GENOMIC DNA]</scope>
    <source>
        <strain evidence="2 3">ATCC 201684</strain>
    </source>
</reference>
<gene>
    <name evidence="2" type="ORF">Ae201684_014475</name>
</gene>
<evidence type="ECO:0000256" key="1">
    <source>
        <dbReference type="SAM" id="MobiDB-lite"/>
    </source>
</evidence>
<feature type="compositionally biased region" description="Basic and acidic residues" evidence="1">
    <location>
        <begin position="137"/>
        <end position="156"/>
    </location>
</feature>
<proteinExistence type="predicted"/>
<keyword evidence="3" id="KW-1185">Reference proteome</keyword>
<name>A0A6G0WJM0_9STRA</name>
<protein>
    <submittedName>
        <fullName evidence="2">Uncharacterized protein</fullName>
    </submittedName>
</protein>
<comment type="caution">
    <text evidence="2">The sequence shown here is derived from an EMBL/GenBank/DDBJ whole genome shotgun (WGS) entry which is preliminary data.</text>
</comment>
<dbReference type="Proteomes" id="UP000481153">
    <property type="component" value="Unassembled WGS sequence"/>
</dbReference>
<feature type="region of interest" description="Disordered" evidence="1">
    <location>
        <begin position="137"/>
        <end position="164"/>
    </location>
</feature>
<accession>A0A6G0WJM0</accession>
<dbReference type="AlphaFoldDB" id="A0A6G0WJM0"/>